<reference evidence="2 4" key="1">
    <citation type="submission" date="2014-01" db="EMBL/GenBank/DDBJ databases">
        <title>Sulfitobacter sp. H3 (MCCC 1A00686) Genome Sequencing.</title>
        <authorList>
            <person name="Lai Q."/>
            <person name="Hong Z."/>
        </authorList>
    </citation>
    <scope>NUCLEOTIDE SEQUENCE [LARGE SCALE GENOMIC DNA]</scope>
    <source>
        <strain evidence="2 4">H3</strain>
    </source>
</reference>
<evidence type="ECO:0000313" key="2">
    <source>
        <dbReference type="EMBL" id="KEJ93815.1"/>
    </source>
</evidence>
<gene>
    <name evidence="3" type="ORF">JQX14_14410</name>
    <name evidence="2" type="ORF">SUH3_12820</name>
</gene>
<name>A0A073IW04_9RHOB</name>
<dbReference type="Gene3D" id="3.90.1170.50">
    <property type="entry name" value="Aldehyde oxidase/xanthine dehydrogenase, a/b hammerhead"/>
    <property type="match status" value="1"/>
</dbReference>
<dbReference type="GO" id="GO:0016491">
    <property type="term" value="F:oxidoreductase activity"/>
    <property type="evidence" value="ECO:0007669"/>
    <property type="project" value="InterPro"/>
</dbReference>
<organism evidence="2 4">
    <name type="scientific">Pseudosulfitobacter pseudonitzschiae</name>
    <dbReference type="NCBI Taxonomy" id="1402135"/>
    <lineage>
        <taxon>Bacteria</taxon>
        <taxon>Pseudomonadati</taxon>
        <taxon>Pseudomonadota</taxon>
        <taxon>Alphaproteobacteria</taxon>
        <taxon>Rhodobacterales</taxon>
        <taxon>Roseobacteraceae</taxon>
        <taxon>Pseudosulfitobacter</taxon>
    </lineage>
</organism>
<dbReference type="RefSeq" id="WP_037931533.1">
    <property type="nucleotide sequence ID" value="NZ_CP054604.1"/>
</dbReference>
<dbReference type="EMBL" id="JAMD01000026">
    <property type="protein sequence ID" value="KEJ93815.1"/>
    <property type="molecule type" value="Genomic_DNA"/>
</dbReference>
<dbReference type="Pfam" id="PF02738">
    <property type="entry name" value="MoCoBD_1"/>
    <property type="match status" value="1"/>
</dbReference>
<dbReference type="InterPro" id="IPR052516">
    <property type="entry name" value="N-heterocyclic_Hydroxylase"/>
</dbReference>
<comment type="caution">
    <text evidence="2">The sequence shown here is derived from an EMBL/GenBank/DDBJ whole genome shotgun (WGS) entry which is preliminary data.</text>
</comment>
<evidence type="ECO:0000259" key="1">
    <source>
        <dbReference type="SMART" id="SM01008"/>
    </source>
</evidence>
<dbReference type="InterPro" id="IPR046867">
    <property type="entry name" value="AldOxase/xan_DH_MoCoBD2"/>
</dbReference>
<feature type="domain" description="Aldehyde oxidase/xanthine dehydrogenase a/b hammerhead" evidence="1">
    <location>
        <begin position="215"/>
        <end position="293"/>
    </location>
</feature>
<reference evidence="3" key="2">
    <citation type="submission" date="2021-01" db="EMBL/GenBank/DDBJ databases">
        <title>Diatom-associated Roseobacters Show Island Model of Population Structure.</title>
        <authorList>
            <person name="Qu L."/>
            <person name="Feng X."/>
            <person name="Chen Y."/>
            <person name="Li L."/>
            <person name="Wang X."/>
            <person name="Hu Z."/>
            <person name="Wang H."/>
            <person name="Luo H."/>
        </authorList>
    </citation>
    <scope>NUCLEOTIDE SEQUENCE</scope>
    <source>
        <strain evidence="3">SM26-45</strain>
    </source>
</reference>
<dbReference type="InterPro" id="IPR006311">
    <property type="entry name" value="TAT_signal"/>
</dbReference>
<accession>A0A073IW04</accession>
<dbReference type="Proteomes" id="UP000809337">
    <property type="component" value="Unassembled WGS sequence"/>
</dbReference>
<dbReference type="SMART" id="SM01008">
    <property type="entry name" value="Ald_Xan_dh_C"/>
    <property type="match status" value="1"/>
</dbReference>
<dbReference type="SUPFAM" id="SSF56003">
    <property type="entry name" value="Molybdenum cofactor-binding domain"/>
    <property type="match status" value="2"/>
</dbReference>
<dbReference type="PANTHER" id="PTHR47495">
    <property type="entry name" value="ALDEHYDE DEHYDROGENASE"/>
    <property type="match status" value="1"/>
</dbReference>
<keyword evidence="4" id="KW-1185">Reference proteome</keyword>
<dbReference type="Pfam" id="PF20256">
    <property type="entry name" value="MoCoBD_2"/>
    <property type="match status" value="2"/>
</dbReference>
<dbReference type="PANTHER" id="PTHR47495:SF2">
    <property type="entry name" value="ALDEHYDE DEHYDROGENASE"/>
    <property type="match status" value="1"/>
</dbReference>
<dbReference type="InterPro" id="IPR000674">
    <property type="entry name" value="Ald_Oxase/Xan_DH_a/b"/>
</dbReference>
<evidence type="ECO:0000313" key="4">
    <source>
        <dbReference type="Proteomes" id="UP000027746"/>
    </source>
</evidence>
<sequence>MLNRFIAPTMPTPALTRRGFLKLSAGATGGLMLGAALRPVSAAAQGGVDGLATPFVHIRPDNTVVVIVKHLDKGQGTATGLATLVADELDADSAQVTTEFAPANTDLYANTLMGVQGTGGSTAMANSWQQYREAGATARAMLIAAAAQTWGVDPASISIAGGQITDGSQSASLGDMAETAAGQSVPESVTLKTPDQWVYIGKSFPRVDVVRKSQGATNMYGMDVAMEGLVYAVSLRSPRFGGVLAGLDATEARAMPGVIDVIQLPDRATVIAESTWQAIQARDALSAEWDFSQAENRGTEELRAEYTALLDEEGIAFHSAVVSQADTEQVIEADYSFPYLAHTPMEPIDVTVRFDGTEATFWTGSQIQTLDQNIGAQVLGIDPGSVSIETLWGGGSFGRRAIYDSHYVAEAAMIAKAWLETHGDARPIKLVWTREDDVRGGYYRPMHMHRVRAGLDADGNITSWEQRVVGQGIAIGTAFEQFMVRDGVDASSVEGLGEHSAYTIPGWSVDIHHPEVGVPVLWWRSVGHTHTAYVVETMMDELAEAAGADPVEFRLRYLTDPRARGVLELAIDKAGTVPDGLTRGIAVHKSFGSYVAEVADVRIREDGTVKVERVTCGVDCGVPINPSNIEAQVQGGLGYGLSAILREEITLTEGEVNQSNFYDYTPLRISDMPQVDVHIVQSTEAPTGIGEPGTPPIGPAVANAVRRATGTIVRELPFSLHGLA</sequence>
<dbReference type="OrthoDB" id="9767994at2"/>
<dbReference type="InterPro" id="IPR037165">
    <property type="entry name" value="AldOxase/xan_DH_Mopterin-bd_sf"/>
</dbReference>
<proteinExistence type="predicted"/>
<protein>
    <submittedName>
        <fullName evidence="2">Twin-arginine translocation pathway signal protein</fullName>
    </submittedName>
    <submittedName>
        <fullName evidence="3">Xanthine dehydrogenase family protein molybdopterin-binding subunit</fullName>
    </submittedName>
</protein>
<dbReference type="Proteomes" id="UP000027746">
    <property type="component" value="Unassembled WGS sequence"/>
</dbReference>
<dbReference type="InterPro" id="IPR008274">
    <property type="entry name" value="AldOxase/xan_DH_MoCoBD1"/>
</dbReference>
<dbReference type="InterPro" id="IPR012368">
    <property type="entry name" value="OxRdtase_Mopterin-bd_su_IorB"/>
</dbReference>
<dbReference type="AlphaFoldDB" id="A0A073IW04"/>
<dbReference type="PROSITE" id="PS51318">
    <property type="entry name" value="TAT"/>
    <property type="match status" value="1"/>
</dbReference>
<evidence type="ECO:0000313" key="3">
    <source>
        <dbReference type="EMBL" id="MBM2355740.1"/>
    </source>
</evidence>
<dbReference type="GeneID" id="68872303"/>
<dbReference type="PIRSF" id="PIRSF036389">
    <property type="entry name" value="IOR_B"/>
    <property type="match status" value="1"/>
</dbReference>
<dbReference type="Gene3D" id="3.30.365.10">
    <property type="entry name" value="Aldehyde oxidase/xanthine dehydrogenase, molybdopterin binding domain"/>
    <property type="match status" value="4"/>
</dbReference>
<dbReference type="EMBL" id="JAFBWN010000009">
    <property type="protein sequence ID" value="MBM2355740.1"/>
    <property type="molecule type" value="Genomic_DNA"/>
</dbReference>